<dbReference type="Pfam" id="PF05787">
    <property type="entry name" value="PhoX"/>
    <property type="match status" value="1"/>
</dbReference>
<dbReference type="EMBL" id="JAGGLB010000031">
    <property type="protein sequence ID" value="MBP1995114.1"/>
    <property type="molecule type" value="Genomic_DNA"/>
</dbReference>
<sequence>MENIDRRKFLSYLGKGTAALAVASTGLGSFVEGKAGATAASHLFGYKTNKVSGYFSHIAPSTEDRLILPQGYTYQVVAAYGDVINKSGDTFGFNNDFTVYFPIEGSNKRGLLWVNHEYSSEVFVHGKKVGKLTKAQIEKSLYTQGGSIIEVFRNEKGEWKMDTSSKYARRVTGLTPFKLVGVAAGTKSVNYANTVQGTFANCSGGMTLWNTLLSCEENFEETSAEAGLDPTHYGWVVEVDPFDSKFEVRKHTALGRFNHENTAMGLSKGGKVVVYMGDDKKDACIYKFISSGNYAPSLGRANTKLLTEGTLYAADMKKGKWVALTIEAVQKLLSDSNYKVPALLGKKKEDLKALFQTQADIAVNTHDAAIILGATPTDRPEDIEICPFDNTFFVAHTNNDNHGNIHGHITRFFEKDSDLGAMEFDFEIFAAGGRQSGFSAPDNLTFDSNGNLWTVTDISSSSMNKGVHTSFGNNGMFVIPTSGSNIGNALQFASAPIDAELTGPWFTPDESTLFLAVQHPGENTTDINKPTSMWPHRTGDKIPRPAVVAITGFAF</sequence>
<organism evidence="1 2">
    <name type="scientific">Paenibacillus eucommiae</name>
    <dbReference type="NCBI Taxonomy" id="1355755"/>
    <lineage>
        <taxon>Bacteria</taxon>
        <taxon>Bacillati</taxon>
        <taxon>Bacillota</taxon>
        <taxon>Bacilli</taxon>
        <taxon>Bacillales</taxon>
        <taxon>Paenibacillaceae</taxon>
        <taxon>Paenibacillus</taxon>
    </lineage>
</organism>
<dbReference type="RefSeq" id="WP_209976936.1">
    <property type="nucleotide sequence ID" value="NZ_JAGGLB010000031.1"/>
</dbReference>
<reference evidence="1 2" key="1">
    <citation type="submission" date="2021-03" db="EMBL/GenBank/DDBJ databases">
        <title>Genomic Encyclopedia of Type Strains, Phase IV (KMG-IV): sequencing the most valuable type-strain genomes for metagenomic binning, comparative biology and taxonomic classification.</title>
        <authorList>
            <person name="Goeker M."/>
        </authorList>
    </citation>
    <scope>NUCLEOTIDE SEQUENCE [LARGE SCALE GENOMIC DNA]</scope>
    <source>
        <strain evidence="1 2">DSM 26048</strain>
    </source>
</reference>
<evidence type="ECO:0000313" key="2">
    <source>
        <dbReference type="Proteomes" id="UP001519287"/>
    </source>
</evidence>
<dbReference type="PANTHER" id="PTHR35399:SF2">
    <property type="entry name" value="DUF839 DOMAIN-CONTAINING PROTEIN"/>
    <property type="match status" value="1"/>
</dbReference>
<evidence type="ECO:0000313" key="1">
    <source>
        <dbReference type="EMBL" id="MBP1995114.1"/>
    </source>
</evidence>
<keyword evidence="2" id="KW-1185">Reference proteome</keyword>
<name>A0ABS4J8P9_9BACL</name>
<dbReference type="InterPro" id="IPR006311">
    <property type="entry name" value="TAT_signal"/>
</dbReference>
<dbReference type="PROSITE" id="PS51318">
    <property type="entry name" value="TAT"/>
    <property type="match status" value="1"/>
</dbReference>
<dbReference type="SUPFAM" id="SSF63829">
    <property type="entry name" value="Calcium-dependent phosphotriesterase"/>
    <property type="match status" value="1"/>
</dbReference>
<dbReference type="PANTHER" id="PTHR35399">
    <property type="entry name" value="SLR8030 PROTEIN"/>
    <property type="match status" value="1"/>
</dbReference>
<comment type="caution">
    <text evidence="1">The sequence shown here is derived from an EMBL/GenBank/DDBJ whole genome shotgun (WGS) entry which is preliminary data.</text>
</comment>
<gene>
    <name evidence="1" type="ORF">J2Z66_006756</name>
</gene>
<dbReference type="InterPro" id="IPR008557">
    <property type="entry name" value="PhoX"/>
</dbReference>
<proteinExistence type="predicted"/>
<accession>A0ABS4J8P9</accession>
<dbReference type="Proteomes" id="UP001519287">
    <property type="component" value="Unassembled WGS sequence"/>
</dbReference>
<protein>
    <submittedName>
        <fullName evidence="1">Secreted PhoX family phosphatase</fullName>
    </submittedName>
</protein>